<evidence type="ECO:0000313" key="4">
    <source>
        <dbReference type="Proteomes" id="UP001301958"/>
    </source>
</evidence>
<keyword evidence="1" id="KW-0472">Membrane</keyword>
<evidence type="ECO:0000313" key="3">
    <source>
        <dbReference type="EMBL" id="KAK4225033.1"/>
    </source>
</evidence>
<keyword evidence="1" id="KW-1133">Transmembrane helix</keyword>
<dbReference type="Proteomes" id="UP001301958">
    <property type="component" value="Unassembled WGS sequence"/>
</dbReference>
<proteinExistence type="predicted"/>
<dbReference type="SUPFAM" id="SSF54593">
    <property type="entry name" value="Glyoxalase/Bleomycin resistance protein/Dihydroxybiphenyl dioxygenase"/>
    <property type="match status" value="1"/>
</dbReference>
<dbReference type="CDD" id="cd06587">
    <property type="entry name" value="VOC"/>
    <property type="match status" value="1"/>
</dbReference>
<keyword evidence="1" id="KW-0812">Transmembrane</keyword>
<reference evidence="3" key="2">
    <citation type="submission" date="2023-05" db="EMBL/GenBank/DDBJ databases">
        <authorList>
            <consortium name="Lawrence Berkeley National Laboratory"/>
            <person name="Steindorff A."/>
            <person name="Hensen N."/>
            <person name="Bonometti L."/>
            <person name="Westerberg I."/>
            <person name="Brannstrom I.O."/>
            <person name="Guillou S."/>
            <person name="Cros-Aarteil S."/>
            <person name="Calhoun S."/>
            <person name="Haridas S."/>
            <person name="Kuo A."/>
            <person name="Mondo S."/>
            <person name="Pangilinan J."/>
            <person name="Riley R."/>
            <person name="Labutti K."/>
            <person name="Andreopoulos B."/>
            <person name="Lipzen A."/>
            <person name="Chen C."/>
            <person name="Yanf M."/>
            <person name="Daum C."/>
            <person name="Ng V."/>
            <person name="Clum A."/>
            <person name="Ohm R."/>
            <person name="Martin F."/>
            <person name="Silar P."/>
            <person name="Natvig D."/>
            <person name="Lalanne C."/>
            <person name="Gautier V."/>
            <person name="Ament-Velasquez S.L."/>
            <person name="Kruys A."/>
            <person name="Hutchinson M.I."/>
            <person name="Powell A.J."/>
            <person name="Barry K."/>
            <person name="Miller A.N."/>
            <person name="Grigoriev I.V."/>
            <person name="Debuchy R."/>
            <person name="Gladieux P."/>
            <person name="Thoren M.H."/>
            <person name="Johannesson H."/>
        </authorList>
    </citation>
    <scope>NUCLEOTIDE SEQUENCE</scope>
    <source>
        <strain evidence="3">CBS 990.96</strain>
    </source>
</reference>
<dbReference type="InterPro" id="IPR058997">
    <property type="entry name" value="YycE-like_C"/>
</dbReference>
<evidence type="ECO:0000256" key="1">
    <source>
        <dbReference type="SAM" id="Phobius"/>
    </source>
</evidence>
<keyword evidence="4" id="KW-1185">Reference proteome</keyword>
<sequence>MTMAGAHIRIARPTNDIEKLLSFYRDGLGFKVLGSFTNHEGFDGVMLGHGGGTSGYHLEFTLKRGHTVPRCPTQDNLLIFYLPDEKAYTEALAQMKSAGYESVESFNPYWDRCGKTFEDADGYRVNVTILSFLFLLPSCVAAVIKMASSFSLWLTFLTALTLVMTVTSQQTGFHPDWPRWCGKVYEAGYPNFNPGGQTPLPIPNPLAPLLNVQFKPRYSLYLSTETHAGIIVTAPLTSHLGKPWPPTNSSSTSPRSNHLIFSIHLVNSSYPLIQSTIKINTTSLFSFPLSLLPGPSLSPIQLVLYGAPENGTPTYTAFASILYLPDKKSGSITRIDNLKGGLYFLNSATNKTFEPFFPYGFYASDDNFLRISEGNISDAKRDIKKYAKLGLNAMIPLITTGHKGKAEEVLGYMTEVGIKYMYNLRENFRNMSYVKENVEWVKEQEGIWGYWTVDEPDGWQDSFEDVMSVKEVVERLDPYHVVAVTLNCQNYYFKEYSAGGHIIMTDPYPIGINATYSKWGTPCNVTYGDCGCDNCLGIVQDVPDRLDTFTQYEKWLGIWPPKTKLHNPQSFHGQDYWLRDPSPEEEEVMNVLGVMHGSKGVISWLWPASDVLGKTHGDLAKILTGQPVLGFLIGGDGPERIEVGPMEGIEVIDAAYWVSEDGKEMLVSVVNGGYVDVKGRVEVPVVNATGIERTVLGNLEWKLEGDKLVVDKLPALATSMVILSVN</sequence>
<comment type="caution">
    <text evidence="3">The sequence shown here is derived from an EMBL/GenBank/DDBJ whole genome shotgun (WGS) entry which is preliminary data.</text>
</comment>
<dbReference type="EMBL" id="MU865377">
    <property type="protein sequence ID" value="KAK4225033.1"/>
    <property type="molecule type" value="Genomic_DNA"/>
</dbReference>
<feature type="transmembrane region" description="Helical" evidence="1">
    <location>
        <begin position="125"/>
        <end position="144"/>
    </location>
</feature>
<dbReference type="Pfam" id="PF22659">
    <property type="entry name" value="YycE-like_C"/>
    <property type="match status" value="1"/>
</dbReference>
<feature type="domain" description="VOC" evidence="2">
    <location>
        <begin position="4"/>
        <end position="130"/>
    </location>
</feature>
<dbReference type="InterPro" id="IPR029068">
    <property type="entry name" value="Glyas_Bleomycin-R_OHBP_Dase"/>
</dbReference>
<dbReference type="PROSITE" id="PS51819">
    <property type="entry name" value="VOC"/>
    <property type="match status" value="1"/>
</dbReference>
<accession>A0AAN7GV51</accession>
<protein>
    <recommendedName>
        <fullName evidence="2">VOC domain-containing protein</fullName>
    </recommendedName>
</protein>
<dbReference type="Gene3D" id="3.10.180.10">
    <property type="entry name" value="2,3-Dihydroxybiphenyl 1,2-Dioxygenase, domain 1"/>
    <property type="match status" value="1"/>
</dbReference>
<name>A0AAN7GV51_9PEZI</name>
<gene>
    <name evidence="3" type="ORF">QBC38DRAFT_422244</name>
</gene>
<dbReference type="AlphaFoldDB" id="A0AAN7GV51"/>
<reference evidence="3" key="1">
    <citation type="journal article" date="2023" name="Mol. Phylogenet. Evol.">
        <title>Genome-scale phylogeny and comparative genomics of the fungal order Sordariales.</title>
        <authorList>
            <person name="Hensen N."/>
            <person name="Bonometti L."/>
            <person name="Westerberg I."/>
            <person name="Brannstrom I.O."/>
            <person name="Guillou S."/>
            <person name="Cros-Aarteil S."/>
            <person name="Calhoun S."/>
            <person name="Haridas S."/>
            <person name="Kuo A."/>
            <person name="Mondo S."/>
            <person name="Pangilinan J."/>
            <person name="Riley R."/>
            <person name="LaButti K."/>
            <person name="Andreopoulos B."/>
            <person name="Lipzen A."/>
            <person name="Chen C."/>
            <person name="Yan M."/>
            <person name="Daum C."/>
            <person name="Ng V."/>
            <person name="Clum A."/>
            <person name="Steindorff A."/>
            <person name="Ohm R.A."/>
            <person name="Martin F."/>
            <person name="Silar P."/>
            <person name="Natvig D.O."/>
            <person name="Lalanne C."/>
            <person name="Gautier V."/>
            <person name="Ament-Velasquez S.L."/>
            <person name="Kruys A."/>
            <person name="Hutchinson M.I."/>
            <person name="Powell A.J."/>
            <person name="Barry K."/>
            <person name="Miller A.N."/>
            <person name="Grigoriev I.V."/>
            <person name="Debuchy R."/>
            <person name="Gladieux P."/>
            <person name="Hiltunen Thoren M."/>
            <person name="Johannesson H."/>
        </authorList>
    </citation>
    <scope>NUCLEOTIDE SEQUENCE</scope>
    <source>
        <strain evidence="3">CBS 990.96</strain>
    </source>
</reference>
<dbReference type="Pfam" id="PF22658">
    <property type="entry name" value="YycE-like_N"/>
    <property type="match status" value="1"/>
</dbReference>
<dbReference type="InterPro" id="IPR037523">
    <property type="entry name" value="VOC_core"/>
</dbReference>
<dbReference type="InterPro" id="IPR058998">
    <property type="entry name" value="YycE-like_N"/>
</dbReference>
<organism evidence="3 4">
    <name type="scientific">Podospora fimiseda</name>
    <dbReference type="NCBI Taxonomy" id="252190"/>
    <lineage>
        <taxon>Eukaryota</taxon>
        <taxon>Fungi</taxon>
        <taxon>Dikarya</taxon>
        <taxon>Ascomycota</taxon>
        <taxon>Pezizomycotina</taxon>
        <taxon>Sordariomycetes</taxon>
        <taxon>Sordariomycetidae</taxon>
        <taxon>Sordariales</taxon>
        <taxon>Podosporaceae</taxon>
        <taxon>Podospora</taxon>
    </lineage>
</organism>
<evidence type="ECO:0000259" key="2">
    <source>
        <dbReference type="PROSITE" id="PS51819"/>
    </source>
</evidence>